<dbReference type="STRING" id="561720.SAMN06275492_101293"/>
<dbReference type="InterPro" id="IPR000836">
    <property type="entry name" value="PRTase_dom"/>
</dbReference>
<dbReference type="InterPro" id="IPR029055">
    <property type="entry name" value="Ntn_hydrolases_N"/>
</dbReference>
<keyword evidence="14" id="KW-1185">Reference proteome</keyword>
<dbReference type="CDD" id="cd00715">
    <property type="entry name" value="GPATase_N"/>
    <property type="match status" value="1"/>
</dbReference>
<evidence type="ECO:0000256" key="8">
    <source>
        <dbReference type="PIRNR" id="PIRNR000485"/>
    </source>
</evidence>
<evidence type="ECO:0000313" key="14">
    <source>
        <dbReference type="Proteomes" id="UP000193355"/>
    </source>
</evidence>
<evidence type="ECO:0000256" key="4">
    <source>
        <dbReference type="ARBA" id="ARBA00022679"/>
    </source>
</evidence>
<evidence type="ECO:0000256" key="5">
    <source>
        <dbReference type="ARBA" id="ARBA00022755"/>
    </source>
</evidence>
<feature type="binding site" evidence="7 10">
    <location>
        <position position="287"/>
    </location>
    <ligand>
        <name>Mg(2+)</name>
        <dbReference type="ChEBI" id="CHEBI:18420"/>
    </ligand>
</feature>
<sequence length="457" mass="49995">MCGVFGAFSTAGNPVLEEVYLGLYALQHRGQESAGVAWIDKSDQIRTIKGQGLVHLALNQAELATIDASSAIGHVRYSTAGGSGLANVQPLAANYCRGPVAIAHNGNISNASGVRRYLENRGAIFQSTTDTEVILHLMAHQPHKTELDALVDSLRKLKGAFSLAVALKDRLVAARDPWGFRPLALGKRDDVYYISSESCALDLVGADMIRELEPGEILVIDDEGVRSLRIPVEPRRKYLCSFEFVYFARPDSLISGRSVYEVRKNLGKMLAKGAPCNGDCVTCMPDSGTVAAMGYAEESGIPYEKAIVRNRYSGRTFIEPTQRVRELGVRKKLNPIRELIRGKSLTVVDDSIVRGTTSRRMVELLREYGASEVHMRISSPPVKFPCYYGIDTPTREELAAARANETALCAEIGATSLGYLTGDDLIQAIGLPEWEVCTACFSGNYMEDGERHEELDI</sequence>
<dbReference type="AlphaFoldDB" id="A0A1X7ICE0"/>
<evidence type="ECO:0000256" key="10">
    <source>
        <dbReference type="PIRSR" id="PIRSR000485-2"/>
    </source>
</evidence>
<feature type="domain" description="Glutamine amidotransferase type-2" evidence="12">
    <location>
        <begin position="2"/>
        <end position="223"/>
    </location>
</feature>
<dbReference type="GO" id="GO:0051539">
    <property type="term" value="F:4 iron, 4 sulfur cluster binding"/>
    <property type="evidence" value="ECO:0007669"/>
    <property type="project" value="UniProtKB-KW"/>
</dbReference>
<keyword evidence="5 7" id="KW-0658">Purine biosynthesis</keyword>
<dbReference type="PIRSF" id="PIRSF000485">
    <property type="entry name" value="Amd_phspho_trans"/>
    <property type="match status" value="1"/>
</dbReference>
<evidence type="ECO:0000256" key="9">
    <source>
        <dbReference type="PIRSR" id="PIRSR000485-1"/>
    </source>
</evidence>
<dbReference type="EC" id="2.4.2.14" evidence="7"/>
<accession>A0A1X7ICE0</accession>
<organism evidence="13 14">
    <name type="scientific">Dethiosulfovibrio salsuginis</name>
    <dbReference type="NCBI Taxonomy" id="561720"/>
    <lineage>
        <taxon>Bacteria</taxon>
        <taxon>Thermotogati</taxon>
        <taxon>Synergistota</taxon>
        <taxon>Synergistia</taxon>
        <taxon>Synergistales</taxon>
        <taxon>Dethiosulfovibrionaceae</taxon>
        <taxon>Dethiosulfovibrio</taxon>
    </lineage>
</organism>
<dbReference type="OrthoDB" id="9801213at2"/>
<keyword evidence="3 7" id="KW-0328">Glycosyltransferase</keyword>
<dbReference type="GO" id="GO:0000287">
    <property type="term" value="F:magnesium ion binding"/>
    <property type="evidence" value="ECO:0007669"/>
    <property type="project" value="UniProtKB-UniRule"/>
</dbReference>
<protein>
    <recommendedName>
        <fullName evidence="7">Amidophosphoribosyltransferase</fullName>
        <shortName evidence="7">ATase</shortName>
        <ecNumber evidence="7">2.4.2.14</ecNumber>
    </recommendedName>
    <alternativeName>
        <fullName evidence="7">Glutamine phosphoribosylpyrophosphate amidotransferase</fullName>
        <shortName evidence="7">GPATase</shortName>
    </alternativeName>
</protein>
<dbReference type="GO" id="GO:0004044">
    <property type="term" value="F:amidophosphoribosyltransferase activity"/>
    <property type="evidence" value="ECO:0007669"/>
    <property type="project" value="UniProtKB-UniRule"/>
</dbReference>
<proteinExistence type="inferred from homology"/>
<comment type="cofactor">
    <cofactor evidence="7 10">
        <name>Mg(2+)</name>
        <dbReference type="ChEBI" id="CHEBI:18420"/>
    </cofactor>
    <text evidence="7 10">Binds 1 Mg(2+) ion per subunit.</text>
</comment>
<evidence type="ECO:0000256" key="7">
    <source>
        <dbReference type="HAMAP-Rule" id="MF_01931"/>
    </source>
</evidence>
<comment type="pathway">
    <text evidence="1 7 8">Purine metabolism; IMP biosynthesis via de novo pathway; N(1)-(5-phospho-D-ribosyl)glycinamide from 5-phospho-alpha-D-ribose 1-diphosphate: step 1/2.</text>
</comment>
<dbReference type="InterPro" id="IPR029057">
    <property type="entry name" value="PRTase-like"/>
</dbReference>
<dbReference type="InterPro" id="IPR005854">
    <property type="entry name" value="PurF"/>
</dbReference>
<dbReference type="SUPFAM" id="SSF53271">
    <property type="entry name" value="PRTase-like"/>
    <property type="match status" value="1"/>
</dbReference>
<keyword evidence="6 7" id="KW-0315">Glutamine amidotransferase</keyword>
<comment type="catalytic activity">
    <reaction evidence="7 8">
        <text>5-phospho-beta-D-ribosylamine + L-glutamate + diphosphate = 5-phospho-alpha-D-ribose 1-diphosphate + L-glutamine + H2O</text>
        <dbReference type="Rhea" id="RHEA:14905"/>
        <dbReference type="ChEBI" id="CHEBI:15377"/>
        <dbReference type="ChEBI" id="CHEBI:29985"/>
        <dbReference type="ChEBI" id="CHEBI:33019"/>
        <dbReference type="ChEBI" id="CHEBI:58017"/>
        <dbReference type="ChEBI" id="CHEBI:58359"/>
        <dbReference type="ChEBI" id="CHEBI:58681"/>
        <dbReference type="EC" id="2.4.2.14"/>
    </reaction>
</comment>
<evidence type="ECO:0000256" key="3">
    <source>
        <dbReference type="ARBA" id="ARBA00022676"/>
    </source>
</evidence>
<dbReference type="NCBIfam" id="TIGR01134">
    <property type="entry name" value="purF"/>
    <property type="match status" value="1"/>
</dbReference>
<comment type="function">
    <text evidence="7">Catalyzes the formation of phosphoribosylamine from phosphoribosylpyrophosphate (PRPP) and glutamine.</text>
</comment>
<dbReference type="EMBL" id="FXBB01000001">
    <property type="protein sequence ID" value="SMG11802.1"/>
    <property type="molecule type" value="Genomic_DNA"/>
</dbReference>
<comment type="cofactor">
    <cofactor evidence="7 11">
        <name>[4Fe-4S] cluster</name>
        <dbReference type="ChEBI" id="CHEBI:49883"/>
    </cofactor>
    <text evidence="7 11">Binds 1 [4Fe-4S] cluster per subunit.</text>
</comment>
<evidence type="ECO:0000256" key="6">
    <source>
        <dbReference type="ARBA" id="ARBA00022962"/>
    </source>
</evidence>
<evidence type="ECO:0000259" key="12">
    <source>
        <dbReference type="PROSITE" id="PS51278"/>
    </source>
</evidence>
<comment type="similarity">
    <text evidence="2 7 8">In the C-terminal section; belongs to the purine/pyrimidine phosphoribosyltransferase family.</text>
</comment>
<dbReference type="PROSITE" id="PS51278">
    <property type="entry name" value="GATASE_TYPE_2"/>
    <property type="match status" value="1"/>
</dbReference>
<feature type="binding site" evidence="7 10">
    <location>
        <position position="350"/>
    </location>
    <ligand>
        <name>Mg(2+)</name>
        <dbReference type="ChEBI" id="CHEBI:18420"/>
    </ligand>
</feature>
<name>A0A1X7ICE0_9BACT</name>
<keyword evidence="7 11" id="KW-0411">Iron-sulfur</keyword>
<evidence type="ECO:0000256" key="1">
    <source>
        <dbReference type="ARBA" id="ARBA00005209"/>
    </source>
</evidence>
<dbReference type="RefSeq" id="WP_085543566.1">
    <property type="nucleotide sequence ID" value="NZ_FXBB01000001.1"/>
</dbReference>
<dbReference type="HAMAP" id="MF_01931">
    <property type="entry name" value="PurF"/>
    <property type="match status" value="1"/>
</dbReference>
<dbReference type="InterPro" id="IPR035584">
    <property type="entry name" value="PurF_N"/>
</dbReference>
<keyword evidence="7" id="KW-0004">4Fe-4S</keyword>
<evidence type="ECO:0000256" key="11">
    <source>
        <dbReference type="PIRSR" id="PIRSR000485-3"/>
    </source>
</evidence>
<feature type="binding site" evidence="7 11">
    <location>
        <position position="386"/>
    </location>
    <ligand>
        <name>[4Fe-4S] cluster</name>
        <dbReference type="ChEBI" id="CHEBI:49883"/>
    </ligand>
</feature>
<feature type="binding site" evidence="7 11">
    <location>
        <position position="440"/>
    </location>
    <ligand>
        <name>[4Fe-4S] cluster</name>
        <dbReference type="ChEBI" id="CHEBI:49883"/>
    </ligand>
</feature>
<feature type="binding site" evidence="7 10">
    <location>
        <position position="349"/>
    </location>
    <ligand>
        <name>Mg(2+)</name>
        <dbReference type="ChEBI" id="CHEBI:18420"/>
    </ligand>
</feature>
<dbReference type="Pfam" id="PF13522">
    <property type="entry name" value="GATase_6"/>
    <property type="match status" value="1"/>
</dbReference>
<dbReference type="CDD" id="cd06223">
    <property type="entry name" value="PRTases_typeI"/>
    <property type="match status" value="1"/>
</dbReference>
<dbReference type="Gene3D" id="3.60.20.10">
    <property type="entry name" value="Glutamine Phosphoribosylpyrophosphate, subunit 1, domain 1"/>
    <property type="match status" value="1"/>
</dbReference>
<keyword evidence="7 10" id="KW-0479">Metal-binding</keyword>
<reference evidence="14" key="1">
    <citation type="submission" date="2017-04" db="EMBL/GenBank/DDBJ databases">
        <authorList>
            <person name="Varghese N."/>
            <person name="Submissions S."/>
        </authorList>
    </citation>
    <scope>NUCLEOTIDE SEQUENCE [LARGE SCALE GENOMIC DNA]</scope>
    <source>
        <strain evidence="14">USBA 82</strain>
    </source>
</reference>
<evidence type="ECO:0000313" key="13">
    <source>
        <dbReference type="EMBL" id="SMG11802.1"/>
    </source>
</evidence>
<keyword evidence="7 10" id="KW-0460">Magnesium</keyword>
<evidence type="ECO:0000256" key="2">
    <source>
        <dbReference type="ARBA" id="ARBA00010138"/>
    </source>
</evidence>
<gene>
    <name evidence="7" type="primary">purF</name>
    <name evidence="13" type="ORF">SAMN06275492_101293</name>
</gene>
<feature type="binding site" evidence="7 11">
    <location>
        <position position="437"/>
    </location>
    <ligand>
        <name>[4Fe-4S] cluster</name>
        <dbReference type="ChEBI" id="CHEBI:49883"/>
    </ligand>
</feature>
<dbReference type="Proteomes" id="UP000193355">
    <property type="component" value="Unassembled WGS sequence"/>
</dbReference>
<keyword evidence="4 7" id="KW-0808">Transferase</keyword>
<feature type="binding site" evidence="7 11">
    <location>
        <position position="240"/>
    </location>
    <ligand>
        <name>[4Fe-4S] cluster</name>
        <dbReference type="ChEBI" id="CHEBI:49883"/>
    </ligand>
</feature>
<dbReference type="InterPro" id="IPR017932">
    <property type="entry name" value="GATase_2_dom"/>
</dbReference>
<dbReference type="Gene3D" id="3.40.50.2020">
    <property type="match status" value="1"/>
</dbReference>
<dbReference type="Pfam" id="PF00156">
    <property type="entry name" value="Pribosyltran"/>
    <property type="match status" value="1"/>
</dbReference>
<dbReference type="SUPFAM" id="SSF56235">
    <property type="entry name" value="N-terminal nucleophile aminohydrolases (Ntn hydrolases)"/>
    <property type="match status" value="1"/>
</dbReference>
<keyword evidence="7 11" id="KW-0408">Iron</keyword>
<dbReference type="PANTHER" id="PTHR11907">
    <property type="entry name" value="AMIDOPHOSPHORIBOSYLTRANSFERASE"/>
    <property type="match status" value="1"/>
</dbReference>
<feature type="active site" description="Nucleophile" evidence="7 9">
    <location>
        <position position="2"/>
    </location>
</feature>
<dbReference type="UniPathway" id="UPA00074">
    <property type="reaction ID" value="UER00124"/>
</dbReference>
<dbReference type="GO" id="GO:0006189">
    <property type="term" value="P:'de novo' IMP biosynthetic process"/>
    <property type="evidence" value="ECO:0007669"/>
    <property type="project" value="UniProtKB-UniRule"/>
</dbReference>
<dbReference type="GO" id="GO:0009113">
    <property type="term" value="P:purine nucleobase biosynthetic process"/>
    <property type="evidence" value="ECO:0007669"/>
    <property type="project" value="UniProtKB-UniRule"/>
</dbReference>